<dbReference type="Proteomes" id="UP001352852">
    <property type="component" value="Unassembled WGS sequence"/>
</dbReference>
<sequence length="117" mass="13413">MTDSCFRRRAKFISIRVRTGKTPEENISTTGGEGSLTLELPAGLPRGNKLYSSMSFFKPVSKHHLSLTQPLEFIRDKLFVLKTKRKKKKDRACSFSSVYVLLSQLIKLSRRKHTLLK</sequence>
<evidence type="ECO:0000313" key="1">
    <source>
        <dbReference type="EMBL" id="MED6266585.1"/>
    </source>
</evidence>
<accession>A0ABU7CWF3</accession>
<organism evidence="1 2">
    <name type="scientific">Characodon lateralis</name>
    <dbReference type="NCBI Taxonomy" id="208331"/>
    <lineage>
        <taxon>Eukaryota</taxon>
        <taxon>Metazoa</taxon>
        <taxon>Chordata</taxon>
        <taxon>Craniata</taxon>
        <taxon>Vertebrata</taxon>
        <taxon>Euteleostomi</taxon>
        <taxon>Actinopterygii</taxon>
        <taxon>Neopterygii</taxon>
        <taxon>Teleostei</taxon>
        <taxon>Neoteleostei</taxon>
        <taxon>Acanthomorphata</taxon>
        <taxon>Ovalentaria</taxon>
        <taxon>Atherinomorphae</taxon>
        <taxon>Cyprinodontiformes</taxon>
        <taxon>Goodeidae</taxon>
        <taxon>Characodon</taxon>
    </lineage>
</organism>
<protein>
    <submittedName>
        <fullName evidence="1">Uncharacterized protein</fullName>
    </submittedName>
</protein>
<gene>
    <name evidence="1" type="ORF">CHARACLAT_003561</name>
</gene>
<reference evidence="1 2" key="1">
    <citation type="submission" date="2021-06" db="EMBL/GenBank/DDBJ databases">
        <authorList>
            <person name="Palmer J.M."/>
        </authorList>
    </citation>
    <scope>NUCLEOTIDE SEQUENCE [LARGE SCALE GENOMIC DNA]</scope>
    <source>
        <strain evidence="1 2">CL_MEX2019</strain>
        <tissue evidence="1">Muscle</tissue>
    </source>
</reference>
<comment type="caution">
    <text evidence="1">The sequence shown here is derived from an EMBL/GenBank/DDBJ whole genome shotgun (WGS) entry which is preliminary data.</text>
</comment>
<evidence type="ECO:0000313" key="2">
    <source>
        <dbReference type="Proteomes" id="UP001352852"/>
    </source>
</evidence>
<name>A0ABU7CWF3_9TELE</name>
<keyword evidence="2" id="KW-1185">Reference proteome</keyword>
<proteinExistence type="predicted"/>
<dbReference type="EMBL" id="JAHUTJ010008352">
    <property type="protein sequence ID" value="MED6266585.1"/>
    <property type="molecule type" value="Genomic_DNA"/>
</dbReference>